<feature type="compositionally biased region" description="Basic and acidic residues" evidence="1">
    <location>
        <begin position="486"/>
        <end position="498"/>
    </location>
</feature>
<dbReference type="AlphaFoldDB" id="A0A6P3WP75"/>
<dbReference type="KEGG" id="dqu:106740897"/>
<evidence type="ECO:0000313" key="4">
    <source>
        <dbReference type="RefSeq" id="XP_014467848.1"/>
    </source>
</evidence>
<feature type="compositionally biased region" description="Basic and acidic residues" evidence="1">
    <location>
        <begin position="462"/>
        <end position="477"/>
    </location>
</feature>
<name>A0A6P3WP75_DINQU</name>
<feature type="region of interest" description="Disordered" evidence="1">
    <location>
        <begin position="419"/>
        <end position="662"/>
    </location>
</feature>
<organism evidence="3 4">
    <name type="scientific">Dinoponera quadriceps</name>
    <name type="common">South American ant</name>
    <dbReference type="NCBI Taxonomy" id="609295"/>
    <lineage>
        <taxon>Eukaryota</taxon>
        <taxon>Metazoa</taxon>
        <taxon>Ecdysozoa</taxon>
        <taxon>Arthropoda</taxon>
        <taxon>Hexapoda</taxon>
        <taxon>Insecta</taxon>
        <taxon>Pterygota</taxon>
        <taxon>Neoptera</taxon>
        <taxon>Endopterygota</taxon>
        <taxon>Hymenoptera</taxon>
        <taxon>Apocrita</taxon>
        <taxon>Aculeata</taxon>
        <taxon>Formicoidea</taxon>
        <taxon>Formicidae</taxon>
        <taxon>Ponerinae</taxon>
        <taxon>Ponerini</taxon>
        <taxon>Dinoponera</taxon>
    </lineage>
</organism>
<feature type="compositionally biased region" description="Acidic residues" evidence="1">
    <location>
        <begin position="430"/>
        <end position="439"/>
    </location>
</feature>
<gene>
    <name evidence="4" type="primary">LOC106740897</name>
</gene>
<dbReference type="GeneID" id="106740897"/>
<evidence type="ECO:0000256" key="2">
    <source>
        <dbReference type="SAM" id="SignalP"/>
    </source>
</evidence>
<sequence length="805" mass="89844">MLVVNIIPFIFAVCSATNIIISSGTSTSPSAKLKRGIVDPGPGALDTQEQFRGTQSTPKISPSKDINSKSLPYYGKAKASDIQKISYASPNQRSGSHAYGSVPKFSYVSSPTHQAESHQNSPLASYFNLLNNPNTYKAATSAEKPVEASKSIVSQSLQKLQEAYSPNHNAFHPDKSIEMSSFSDFEYPSYSSVNKIISQGFQNGVSSPTMQIPVYKSSYPLSKATEYANIYASSFPTMSSATPLFQSSDETKQATKQNDEASVDVNGKKVSLPIIQLQSDPGLSGAFPAFESQPFLSNANYPAESNFGFNFGGMPKPNVALQLTNASPFLSPLSSFQGQIVPIQTAGSTPQFPQYKGASIRVHPVPNVPKVQGNYESLYGQPQLHFGKEHANQLVNAQLNVIPSSISTEDILDDVEIINKKHPEPHPAQTDDDDDDEEEKDMRYENSEKEIEDNFDEEDEHDSEKRFKEPPMTEGDFKPSTSFPFKEYDETFGKYTKETDEEDSEDKPYPGYKNPSSNDDAEEEDPSSSERRAEYAESPKSRGSYEEEDEEEQETRKYEKRGETDEDPYEVEPKQSKYYGKDFEQEFEESYREELPKQRYVHVKEVPDIDSYNNPKPSKRQPENNGRSRVNQEVPEESMFQESRVSHKNRKIPKTGYKDNAAYGSDISAKKASKVVYEEFYGYKNPKSGKYSKRARTESAVEKYPSAKKSTAHKEDSYLRAAKYYKFKSPKVGGGLVPKNKYPHSYSSASNWKSGKISTAETGLGSNARQLADSGDRAPLYRQSSVNGQVRSLTNEEILRDLTGI</sequence>
<reference evidence="4" key="1">
    <citation type="submission" date="2025-08" db="UniProtKB">
        <authorList>
            <consortium name="RefSeq"/>
        </authorList>
    </citation>
    <scope>IDENTIFICATION</scope>
</reference>
<evidence type="ECO:0000256" key="1">
    <source>
        <dbReference type="SAM" id="MobiDB-lite"/>
    </source>
</evidence>
<dbReference type="Proteomes" id="UP000515204">
    <property type="component" value="Unplaced"/>
</dbReference>
<feature type="compositionally biased region" description="Basic and acidic residues" evidence="1">
    <location>
        <begin position="571"/>
        <end position="607"/>
    </location>
</feature>
<dbReference type="OrthoDB" id="7669618at2759"/>
<feature type="region of interest" description="Disordered" evidence="1">
    <location>
        <begin position="687"/>
        <end position="715"/>
    </location>
</feature>
<accession>A0A6P3WP75</accession>
<feature type="chain" id="PRO_5028102045" evidence="2">
    <location>
        <begin position="17"/>
        <end position="805"/>
    </location>
</feature>
<feature type="compositionally biased region" description="Acidic residues" evidence="1">
    <location>
        <begin position="450"/>
        <end position="461"/>
    </location>
</feature>
<feature type="region of interest" description="Disordered" evidence="1">
    <location>
        <begin position="25"/>
        <end position="69"/>
    </location>
</feature>
<feature type="compositionally biased region" description="Basic and acidic residues" evidence="1">
    <location>
        <begin position="554"/>
        <end position="563"/>
    </location>
</feature>
<feature type="compositionally biased region" description="Basic and acidic residues" evidence="1">
    <location>
        <begin position="440"/>
        <end position="449"/>
    </location>
</feature>
<keyword evidence="3" id="KW-1185">Reference proteome</keyword>
<protein>
    <submittedName>
        <fullName evidence="4">Uncharacterized protein LOC106740897</fullName>
    </submittedName>
</protein>
<feature type="compositionally biased region" description="Polar residues" evidence="1">
    <location>
        <begin position="47"/>
        <end position="69"/>
    </location>
</feature>
<evidence type="ECO:0000313" key="3">
    <source>
        <dbReference type="Proteomes" id="UP000515204"/>
    </source>
</evidence>
<proteinExistence type="predicted"/>
<dbReference type="RefSeq" id="XP_014467848.1">
    <property type="nucleotide sequence ID" value="XM_014612362.1"/>
</dbReference>
<keyword evidence="2" id="KW-0732">Signal</keyword>
<feature type="compositionally biased region" description="Basic and acidic residues" evidence="1">
    <location>
        <begin position="528"/>
        <end position="545"/>
    </location>
</feature>
<feature type="signal peptide" evidence="2">
    <location>
        <begin position="1"/>
        <end position="16"/>
    </location>
</feature>